<dbReference type="Proteomes" id="UP001165042">
    <property type="component" value="Unassembled WGS sequence"/>
</dbReference>
<dbReference type="RefSeq" id="WP_285610589.1">
    <property type="nucleotide sequence ID" value="NZ_BSSD01000003.1"/>
</dbReference>
<keyword evidence="2" id="KW-1185">Reference proteome</keyword>
<dbReference type="EMBL" id="BSSD01000003">
    <property type="protein sequence ID" value="GLW91812.1"/>
    <property type="molecule type" value="Genomic_DNA"/>
</dbReference>
<organism evidence="1 2">
    <name type="scientific">Actinokineospora globicatena</name>
    <dbReference type="NCBI Taxonomy" id="103729"/>
    <lineage>
        <taxon>Bacteria</taxon>
        <taxon>Bacillati</taxon>
        <taxon>Actinomycetota</taxon>
        <taxon>Actinomycetes</taxon>
        <taxon>Pseudonocardiales</taxon>
        <taxon>Pseudonocardiaceae</taxon>
        <taxon>Actinokineospora</taxon>
    </lineage>
</organism>
<accession>A0A9W6QLI9</accession>
<name>A0A9W6QLI9_9PSEU</name>
<gene>
    <name evidence="1" type="ORF">Aglo03_26280</name>
</gene>
<sequence length="138" mass="15259">MTTDKIAERFARETAAHVIHVAAMTEGEWIVRGTTDPHVALAAVIDSDDDYCEVDGLLAGVARPRPGIESDDYRIDPAAVQAMADWCHDKLRRARTGYYRKVNCLPGSEGEYEGWTWQLSFANGPGHGAFPGVYFTAW</sequence>
<dbReference type="AlphaFoldDB" id="A0A9W6QLI9"/>
<evidence type="ECO:0000313" key="1">
    <source>
        <dbReference type="EMBL" id="GLW91812.1"/>
    </source>
</evidence>
<reference evidence="1" key="1">
    <citation type="submission" date="2023-02" db="EMBL/GenBank/DDBJ databases">
        <title>Actinokineospora globicatena NBRC 15670.</title>
        <authorList>
            <person name="Ichikawa N."/>
            <person name="Sato H."/>
            <person name="Tonouchi N."/>
        </authorList>
    </citation>
    <scope>NUCLEOTIDE SEQUENCE</scope>
    <source>
        <strain evidence="1">NBRC 15670</strain>
    </source>
</reference>
<proteinExistence type="predicted"/>
<protein>
    <submittedName>
        <fullName evidence="1">Uncharacterized protein</fullName>
    </submittedName>
</protein>
<evidence type="ECO:0000313" key="2">
    <source>
        <dbReference type="Proteomes" id="UP001165042"/>
    </source>
</evidence>
<comment type="caution">
    <text evidence="1">The sequence shown here is derived from an EMBL/GenBank/DDBJ whole genome shotgun (WGS) entry which is preliminary data.</text>
</comment>